<dbReference type="EMBL" id="JACOQH010000006">
    <property type="protein sequence ID" value="MBC5754212.1"/>
    <property type="molecule type" value="Genomic_DNA"/>
</dbReference>
<sequence>MFKKLNDALPGLVRGILLYGAVVWAVGVWFVNDGISFTVGLLIGLALAVGMAVHMAWVLRDVVDFADARRAGGRIIAKSILRYVVVIGVFVWMYVSGIGNLVAAFIGLLGLKVSAYLEPVMWRVTGHAVVRQNMGGEPFDR</sequence>
<evidence type="ECO:0008006" key="4">
    <source>
        <dbReference type="Google" id="ProtNLM"/>
    </source>
</evidence>
<evidence type="ECO:0000313" key="3">
    <source>
        <dbReference type="Proteomes" id="UP000621540"/>
    </source>
</evidence>
<reference evidence="2 3" key="1">
    <citation type="submission" date="2020-08" db="EMBL/GenBank/DDBJ databases">
        <title>Genome public.</title>
        <authorList>
            <person name="Liu C."/>
            <person name="Sun Q."/>
        </authorList>
    </citation>
    <scope>NUCLEOTIDE SEQUENCE [LARGE SCALE GENOMIC DNA]</scope>
    <source>
        <strain evidence="2 3">BX0805</strain>
    </source>
</reference>
<dbReference type="RefSeq" id="WP_186982320.1">
    <property type="nucleotide sequence ID" value="NZ_JACOQH010000006.1"/>
</dbReference>
<accession>A0ABR7IBB6</accession>
<dbReference type="Proteomes" id="UP000621540">
    <property type="component" value="Unassembled WGS sequence"/>
</dbReference>
<organism evidence="2 3">
    <name type="scientific">Roseburia yibonii</name>
    <dbReference type="NCBI Taxonomy" id="2763063"/>
    <lineage>
        <taxon>Bacteria</taxon>
        <taxon>Bacillati</taxon>
        <taxon>Bacillota</taxon>
        <taxon>Clostridia</taxon>
        <taxon>Lachnospirales</taxon>
        <taxon>Lachnospiraceae</taxon>
        <taxon>Roseburia</taxon>
    </lineage>
</organism>
<protein>
    <recommendedName>
        <fullName evidence="4">ATP synthase I chain</fullName>
    </recommendedName>
</protein>
<feature type="transmembrane region" description="Helical" evidence="1">
    <location>
        <begin position="12"/>
        <end position="31"/>
    </location>
</feature>
<feature type="transmembrane region" description="Helical" evidence="1">
    <location>
        <begin position="80"/>
        <end position="111"/>
    </location>
</feature>
<feature type="transmembrane region" description="Helical" evidence="1">
    <location>
        <begin position="37"/>
        <end position="59"/>
    </location>
</feature>
<keyword evidence="1" id="KW-0812">Transmembrane</keyword>
<evidence type="ECO:0000313" key="2">
    <source>
        <dbReference type="EMBL" id="MBC5754212.1"/>
    </source>
</evidence>
<comment type="caution">
    <text evidence="2">The sequence shown here is derived from an EMBL/GenBank/DDBJ whole genome shotgun (WGS) entry which is preliminary data.</text>
</comment>
<name>A0ABR7IBB6_9FIRM</name>
<evidence type="ECO:0000256" key="1">
    <source>
        <dbReference type="SAM" id="Phobius"/>
    </source>
</evidence>
<keyword evidence="1" id="KW-0472">Membrane</keyword>
<gene>
    <name evidence="2" type="ORF">H8Z76_09360</name>
</gene>
<keyword evidence="3" id="KW-1185">Reference proteome</keyword>
<keyword evidence="1" id="KW-1133">Transmembrane helix</keyword>
<proteinExistence type="predicted"/>